<dbReference type="Gene3D" id="3.90.220.20">
    <property type="entry name" value="DNA methylase specificity domains"/>
    <property type="match status" value="2"/>
</dbReference>
<dbReference type="Pfam" id="PF02384">
    <property type="entry name" value="N6_Mtase"/>
    <property type="match status" value="1"/>
</dbReference>
<comment type="caution">
    <text evidence="13">The sequence shown here is derived from an EMBL/GenBank/DDBJ whole genome shotgun (WGS) entry which is preliminary data.</text>
</comment>
<feature type="domain" description="Type I restriction modification DNA specificity" evidence="11">
    <location>
        <begin position="869"/>
        <end position="1032"/>
    </location>
</feature>
<dbReference type="EMBL" id="JAABOQ010000004">
    <property type="protein sequence ID" value="NER17532.1"/>
    <property type="molecule type" value="Genomic_DNA"/>
</dbReference>
<gene>
    <name evidence="13" type="ORF">GWK10_09945</name>
</gene>
<dbReference type="InterPro" id="IPR000055">
    <property type="entry name" value="Restrct_endonuc_typeI_TRD"/>
</dbReference>
<evidence type="ECO:0000313" key="13">
    <source>
        <dbReference type="EMBL" id="NER17532.1"/>
    </source>
</evidence>
<dbReference type="PANTHER" id="PTHR42933:SF3">
    <property type="entry name" value="TYPE I RESTRICTION ENZYME MJAVIII METHYLASE SUBUNIT"/>
    <property type="match status" value="1"/>
</dbReference>
<dbReference type="SUPFAM" id="SSF116734">
    <property type="entry name" value="DNA methylase specificity domain"/>
    <property type="match status" value="2"/>
</dbReference>
<dbReference type="PANTHER" id="PTHR42933">
    <property type="entry name" value="SLR6095 PROTEIN"/>
    <property type="match status" value="1"/>
</dbReference>
<dbReference type="EC" id="2.1.1.72" evidence="3"/>
<dbReference type="GO" id="GO:0032259">
    <property type="term" value="P:methylation"/>
    <property type="evidence" value="ECO:0007669"/>
    <property type="project" value="UniProtKB-KW"/>
</dbReference>
<dbReference type="InterPro" id="IPR003356">
    <property type="entry name" value="DNA_methylase_A-5"/>
</dbReference>
<keyword evidence="10" id="KW-0175">Coiled coil</keyword>
<evidence type="ECO:0000256" key="9">
    <source>
        <dbReference type="ARBA" id="ARBA00047942"/>
    </source>
</evidence>
<dbReference type="GO" id="GO:0008170">
    <property type="term" value="F:N-methyltransferase activity"/>
    <property type="evidence" value="ECO:0007669"/>
    <property type="project" value="InterPro"/>
</dbReference>
<evidence type="ECO:0000259" key="11">
    <source>
        <dbReference type="Pfam" id="PF01420"/>
    </source>
</evidence>
<evidence type="ECO:0000256" key="4">
    <source>
        <dbReference type="ARBA" id="ARBA00022603"/>
    </source>
</evidence>
<evidence type="ECO:0000256" key="1">
    <source>
        <dbReference type="ARBA" id="ARBA00006594"/>
    </source>
</evidence>
<dbReference type="Gene3D" id="3.40.50.150">
    <property type="entry name" value="Vaccinia Virus protein VP39"/>
    <property type="match status" value="1"/>
</dbReference>
<evidence type="ECO:0000256" key="3">
    <source>
        <dbReference type="ARBA" id="ARBA00011900"/>
    </source>
</evidence>
<evidence type="ECO:0000256" key="6">
    <source>
        <dbReference type="ARBA" id="ARBA00022691"/>
    </source>
</evidence>
<evidence type="ECO:0000256" key="7">
    <source>
        <dbReference type="ARBA" id="ARBA00022747"/>
    </source>
</evidence>
<feature type="domain" description="Type I restriction modification DNA specificity" evidence="11">
    <location>
        <begin position="700"/>
        <end position="848"/>
    </location>
</feature>
<dbReference type="AlphaFoldDB" id="A0A6M0CJ05"/>
<accession>A0A6M0CJ05</accession>
<name>A0A6M0CJ05_9FLAO</name>
<dbReference type="GO" id="GO:0009007">
    <property type="term" value="F:site-specific DNA-methyltransferase (adenine-specific) activity"/>
    <property type="evidence" value="ECO:0007669"/>
    <property type="project" value="UniProtKB-EC"/>
</dbReference>
<protein>
    <recommendedName>
        <fullName evidence="3">site-specific DNA-methyltransferase (adenine-specific)</fullName>
        <ecNumber evidence="3">2.1.1.72</ecNumber>
    </recommendedName>
</protein>
<dbReference type="SUPFAM" id="SSF53335">
    <property type="entry name" value="S-adenosyl-L-methionine-dependent methyltransferases"/>
    <property type="match status" value="1"/>
</dbReference>
<organism evidence="13 14">
    <name type="scientific">Spongiivirga citrea</name>
    <dbReference type="NCBI Taxonomy" id="1481457"/>
    <lineage>
        <taxon>Bacteria</taxon>
        <taxon>Pseudomonadati</taxon>
        <taxon>Bacteroidota</taxon>
        <taxon>Flavobacteriia</taxon>
        <taxon>Flavobacteriales</taxon>
        <taxon>Flavobacteriaceae</taxon>
        <taxon>Spongiivirga</taxon>
    </lineage>
</organism>
<dbReference type="GO" id="GO:0009307">
    <property type="term" value="P:DNA restriction-modification system"/>
    <property type="evidence" value="ECO:0007669"/>
    <property type="project" value="UniProtKB-KW"/>
</dbReference>
<reference evidence="13 14" key="1">
    <citation type="submission" date="2020-01" db="EMBL/GenBank/DDBJ databases">
        <title>Spongiivirga citrea KCTC 32990T.</title>
        <authorList>
            <person name="Wang G."/>
        </authorList>
    </citation>
    <scope>NUCLEOTIDE SEQUENCE [LARGE SCALE GENOMIC DNA]</scope>
    <source>
        <strain evidence="13 14">KCTC 32990</strain>
    </source>
</reference>
<dbReference type="RefSeq" id="WP_164032152.1">
    <property type="nucleotide sequence ID" value="NZ_JAABOQ010000004.1"/>
</dbReference>
<sequence length="1046" mass="120096">MSEELLQKDLIKNPAKIGKWDFYNIGATSVKNLKEYGIIRNVNYGKEEKKKVDGLIVQSKNVIAVIEYKKPSEFKTKAQKNKAIKQELQVAKKLGAHIIIGTDTLESIWVNVLTGKRIKDENGKELTVNFDPLDSKIPALIEKVKFSINELNDQIKPKELVNPTDLAKSIWQDIWSVSGESPTNCLYTFVELFIFKYLSDLKILGQGFNFKSLMERFNYDTENPNEEALDYYARNIRPKIKKLFPNNPIDNTTIINGTVFVNKDDEPVIGYSTAFKKVLDKFRKYNKGKSLENIDYDFKSQLFEVFLKEGISKKNLGQYFTPLKVVHAISEMAKDEIKVGAKICDPACGVGKFLLEPIATKLNQFFKVEKGEIISNITIHGFDKGFDKDEQKTIILAKANMLIYFSDLIKENPSLTSEFSNVFNQSFNLKTNSILGTLSDPVENEYDLIFTNPPYVTSGSSNLKDEIKNNGVLSNYYKINGMGVEGLFMEWIVRALKPNGKAFIIVPDGIFNRQNDKNLRQFIIDECYIDGIISLPLNTFFTTNKKTYILCLTKKVNSKDTQKDPVFTYLTSEIGESRDIYRFDIEEDDLSEAVTLYSFFKGNKKSFSKINSDKRCKIFPIELFDPEKHWSIDRWWTQEEKIEIGIIEENKSISTTEFGDFVGEVADSLLEFKELLQEVNQLKKKDKKLIKKIFLSDKKLFELFIGKRLLKRDLVKIEGEIPIFSANVFKPISFHNKSNISDFNNDFVLWGIDGDFEFNFIKKGEKFVTTDHCGAIRIKDSNILPEYLISQLYSVKHKYGFDRALRASLKNMKSIEIEIPIDENGEWDVNTQQSVVDKFTLIKELRKDILVHEEKLAKINVTLDSDSTLKEFPLTKLFSIERGKGKYTKSYGNSNKGENPVYSASNNAPLTYLNTFDYDGEFLTWATNGFAGYIKIINGKFSINADRGLLKPLSKNIDIQYVKHILEPVLRDLAKGRKGEKGEDEFTKVYPTMLEKIKVKMPLDKNGKIDLKQQKKIASEYRKIEDIKLAIKNELDKITSIEIDYE</sequence>
<dbReference type="Proteomes" id="UP000474296">
    <property type="component" value="Unassembled WGS sequence"/>
</dbReference>
<dbReference type="InterPro" id="IPR051537">
    <property type="entry name" value="DNA_Adenine_Mtase"/>
</dbReference>
<keyword evidence="7" id="KW-0680">Restriction system</keyword>
<comment type="catalytic activity">
    <reaction evidence="9">
        <text>a 2'-deoxyadenosine in DNA + S-adenosyl-L-methionine = an N(6)-methyl-2'-deoxyadenosine in DNA + S-adenosyl-L-homocysteine + H(+)</text>
        <dbReference type="Rhea" id="RHEA:15197"/>
        <dbReference type="Rhea" id="RHEA-COMP:12418"/>
        <dbReference type="Rhea" id="RHEA-COMP:12419"/>
        <dbReference type="ChEBI" id="CHEBI:15378"/>
        <dbReference type="ChEBI" id="CHEBI:57856"/>
        <dbReference type="ChEBI" id="CHEBI:59789"/>
        <dbReference type="ChEBI" id="CHEBI:90615"/>
        <dbReference type="ChEBI" id="CHEBI:90616"/>
        <dbReference type="EC" id="2.1.1.72"/>
    </reaction>
</comment>
<evidence type="ECO:0000256" key="10">
    <source>
        <dbReference type="SAM" id="Coils"/>
    </source>
</evidence>
<dbReference type="PROSITE" id="PS00092">
    <property type="entry name" value="N6_MTASE"/>
    <property type="match status" value="1"/>
</dbReference>
<feature type="coiled-coil region" evidence="10">
    <location>
        <begin position="665"/>
        <end position="692"/>
    </location>
</feature>
<keyword evidence="4 13" id="KW-0489">Methyltransferase</keyword>
<dbReference type="InterPro" id="IPR002052">
    <property type="entry name" value="DNA_methylase_N6_adenine_CS"/>
</dbReference>
<keyword evidence="8" id="KW-0238">DNA-binding</keyword>
<proteinExistence type="inferred from homology"/>
<dbReference type="InterPro" id="IPR044946">
    <property type="entry name" value="Restrct_endonuc_typeI_TRD_sf"/>
</dbReference>
<evidence type="ECO:0000259" key="12">
    <source>
        <dbReference type="Pfam" id="PF02384"/>
    </source>
</evidence>
<evidence type="ECO:0000256" key="8">
    <source>
        <dbReference type="ARBA" id="ARBA00023125"/>
    </source>
</evidence>
<evidence type="ECO:0000256" key="2">
    <source>
        <dbReference type="ARBA" id="ARBA00010923"/>
    </source>
</evidence>
<comment type="similarity">
    <text evidence="1">Belongs to the N(4)/N(6)-methyltransferase family.</text>
</comment>
<evidence type="ECO:0000256" key="5">
    <source>
        <dbReference type="ARBA" id="ARBA00022679"/>
    </source>
</evidence>
<evidence type="ECO:0000313" key="14">
    <source>
        <dbReference type="Proteomes" id="UP000474296"/>
    </source>
</evidence>
<comment type="similarity">
    <text evidence="2">Belongs to the type-I restriction system S methylase family.</text>
</comment>
<dbReference type="GO" id="GO:0003677">
    <property type="term" value="F:DNA binding"/>
    <property type="evidence" value="ECO:0007669"/>
    <property type="project" value="UniProtKB-KW"/>
</dbReference>
<keyword evidence="14" id="KW-1185">Reference proteome</keyword>
<keyword evidence="6" id="KW-0949">S-adenosyl-L-methionine</keyword>
<dbReference type="Pfam" id="PF01420">
    <property type="entry name" value="Methylase_S"/>
    <property type="match status" value="2"/>
</dbReference>
<dbReference type="InterPro" id="IPR029063">
    <property type="entry name" value="SAM-dependent_MTases_sf"/>
</dbReference>
<feature type="domain" description="DNA methylase adenine-specific" evidence="12">
    <location>
        <begin position="297"/>
        <end position="609"/>
    </location>
</feature>
<keyword evidence="5" id="KW-0808">Transferase</keyword>
<dbReference type="PRINTS" id="PR00507">
    <property type="entry name" value="N12N6MTFRASE"/>
</dbReference>